<sequence length="313" mass="34514">MNPTTTNWTPGLIVLAVGFIAAALFLLTQRRKDGAPAPESKDGALEDLERRYQSLIEQLKELAADKHALEPERYESERKRLEQEAVAALRAKDEHLKKREASQNTPSARQEAPVSKGLLSPQLKGALWGGGIVLFFATLSYTLVSEQRTRGEDDAATGRVPPGMGANAQQMQPQDDPELTRAMERLKNNPADLDAAALLSHELIRRQMFEEADRVTTRALALDPFSVELRVHLGVLKAVRGDEAGAEQDLMKLVDTYPDAQEALLFLGAIAMRQGDKAKALELFERFAVEVPSEMHPPPLLAAIQQLRGELGR</sequence>
<keyword evidence="3" id="KW-0472">Membrane</keyword>
<proteinExistence type="predicted"/>
<dbReference type="EMBL" id="JAPNKA010000001">
    <property type="protein sequence ID" value="MCY1077494.1"/>
    <property type="molecule type" value="Genomic_DNA"/>
</dbReference>
<keyword evidence="3" id="KW-1133">Transmembrane helix</keyword>
<feature type="transmembrane region" description="Helical" evidence="3">
    <location>
        <begin position="125"/>
        <end position="144"/>
    </location>
</feature>
<keyword evidence="5" id="KW-1185">Reference proteome</keyword>
<dbReference type="InterPro" id="IPR011990">
    <property type="entry name" value="TPR-like_helical_dom_sf"/>
</dbReference>
<feature type="region of interest" description="Disordered" evidence="2">
    <location>
        <begin position="90"/>
        <end position="115"/>
    </location>
</feature>
<name>A0ABT4A8B1_9BACT</name>
<accession>A0ABT4A8B1</accession>
<dbReference type="RefSeq" id="WP_267536322.1">
    <property type="nucleotide sequence ID" value="NZ_JAPNKA010000001.1"/>
</dbReference>
<gene>
    <name evidence="4" type="ORF">OV287_23775</name>
</gene>
<evidence type="ECO:0000313" key="5">
    <source>
        <dbReference type="Proteomes" id="UP001207654"/>
    </source>
</evidence>
<keyword evidence="1" id="KW-0802">TPR repeat</keyword>
<keyword evidence="3" id="KW-0812">Transmembrane</keyword>
<reference evidence="4 5" key="1">
    <citation type="submission" date="2022-11" db="EMBL/GenBank/DDBJ databases">
        <title>Minimal conservation of predation-associated metabolite biosynthetic gene clusters underscores biosynthetic potential of Myxococcota including descriptions for ten novel species: Archangium lansinium sp. nov., Myxococcus landrumus sp. nov., Nannocystis bai.</title>
        <authorList>
            <person name="Ahearne A."/>
            <person name="Stevens C."/>
            <person name="Phillips K."/>
        </authorList>
    </citation>
    <scope>NUCLEOTIDE SEQUENCE [LARGE SCALE GENOMIC DNA]</scope>
    <source>
        <strain evidence="4 5">MIWBW</strain>
    </source>
</reference>
<dbReference type="InterPro" id="IPR019734">
    <property type="entry name" value="TPR_rpt"/>
</dbReference>
<evidence type="ECO:0000256" key="2">
    <source>
        <dbReference type="SAM" id="MobiDB-lite"/>
    </source>
</evidence>
<evidence type="ECO:0000256" key="1">
    <source>
        <dbReference type="PROSITE-ProRule" id="PRU00339"/>
    </source>
</evidence>
<evidence type="ECO:0000256" key="3">
    <source>
        <dbReference type="SAM" id="Phobius"/>
    </source>
</evidence>
<dbReference type="Gene3D" id="1.25.40.10">
    <property type="entry name" value="Tetratricopeptide repeat domain"/>
    <property type="match status" value="1"/>
</dbReference>
<protein>
    <submittedName>
        <fullName evidence="4">Tetratricopeptide repeat protein</fullName>
    </submittedName>
</protein>
<feature type="repeat" description="TPR" evidence="1">
    <location>
        <begin position="261"/>
        <end position="294"/>
    </location>
</feature>
<dbReference type="PROSITE" id="PS50005">
    <property type="entry name" value="TPR"/>
    <property type="match status" value="1"/>
</dbReference>
<feature type="compositionally biased region" description="Basic and acidic residues" evidence="2">
    <location>
        <begin position="90"/>
        <end position="101"/>
    </location>
</feature>
<dbReference type="SUPFAM" id="SSF48452">
    <property type="entry name" value="TPR-like"/>
    <property type="match status" value="1"/>
</dbReference>
<evidence type="ECO:0000313" key="4">
    <source>
        <dbReference type="EMBL" id="MCY1077494.1"/>
    </source>
</evidence>
<dbReference type="Proteomes" id="UP001207654">
    <property type="component" value="Unassembled WGS sequence"/>
</dbReference>
<organism evidence="4 5">
    <name type="scientific">Archangium lansingense</name>
    <dbReference type="NCBI Taxonomy" id="2995310"/>
    <lineage>
        <taxon>Bacteria</taxon>
        <taxon>Pseudomonadati</taxon>
        <taxon>Myxococcota</taxon>
        <taxon>Myxococcia</taxon>
        <taxon>Myxococcales</taxon>
        <taxon>Cystobacterineae</taxon>
        <taxon>Archangiaceae</taxon>
        <taxon>Archangium</taxon>
    </lineage>
</organism>
<comment type="caution">
    <text evidence="4">The sequence shown here is derived from an EMBL/GenBank/DDBJ whole genome shotgun (WGS) entry which is preliminary data.</text>
</comment>
<feature type="transmembrane region" description="Helical" evidence="3">
    <location>
        <begin position="6"/>
        <end position="27"/>
    </location>
</feature>